<evidence type="ECO:0000313" key="2">
    <source>
        <dbReference type="EMBL" id="CAA0270741.1"/>
    </source>
</evidence>
<feature type="compositionally biased region" description="Low complexity" evidence="1">
    <location>
        <begin position="39"/>
        <end position="59"/>
    </location>
</feature>
<proteinExistence type="predicted"/>
<name>A0A5S9WJR5_ARATH</name>
<evidence type="ECO:0000313" key="3">
    <source>
        <dbReference type="Proteomes" id="UP000434276"/>
    </source>
</evidence>
<dbReference type="AlphaFoldDB" id="A0A5S9WJR5"/>
<feature type="region of interest" description="Disordered" evidence="1">
    <location>
        <begin position="1"/>
        <end position="20"/>
    </location>
</feature>
<sequence length="59" mass="6630">MDPKERGRRSSVWARRSSIDDEGVYPLDIANVTERQARQAHQAQRSSSIQGGSTSRSTR</sequence>
<dbReference type="EMBL" id="CACSHJ010000087">
    <property type="protein sequence ID" value="CAA0270741.1"/>
    <property type="molecule type" value="Genomic_DNA"/>
</dbReference>
<reference evidence="2 3" key="1">
    <citation type="submission" date="2019-12" db="EMBL/GenBank/DDBJ databases">
        <authorList>
            <person name="Jiao W.-B."/>
            <person name="Schneeberger K."/>
        </authorList>
    </citation>
    <scope>NUCLEOTIDE SEQUENCE [LARGE SCALE GENOMIC DNA]</scope>
    <source>
        <strain evidence="3">cv. C24</strain>
    </source>
</reference>
<organism evidence="2 3">
    <name type="scientific">Arabidopsis thaliana</name>
    <name type="common">Mouse-ear cress</name>
    <dbReference type="NCBI Taxonomy" id="3702"/>
    <lineage>
        <taxon>Eukaryota</taxon>
        <taxon>Viridiplantae</taxon>
        <taxon>Streptophyta</taxon>
        <taxon>Embryophyta</taxon>
        <taxon>Tracheophyta</taxon>
        <taxon>Spermatophyta</taxon>
        <taxon>Magnoliopsida</taxon>
        <taxon>eudicotyledons</taxon>
        <taxon>Gunneridae</taxon>
        <taxon>Pentapetalae</taxon>
        <taxon>rosids</taxon>
        <taxon>malvids</taxon>
        <taxon>Brassicales</taxon>
        <taxon>Brassicaceae</taxon>
        <taxon>Camelineae</taxon>
        <taxon>Arabidopsis</taxon>
    </lineage>
</organism>
<gene>
    <name evidence="2" type="ORF">C24_LOCUS3548</name>
</gene>
<feature type="region of interest" description="Disordered" evidence="1">
    <location>
        <begin position="35"/>
        <end position="59"/>
    </location>
</feature>
<protein>
    <submittedName>
        <fullName evidence="2">Uncharacterized protein</fullName>
    </submittedName>
</protein>
<accession>A0A5S9WJR5</accession>
<dbReference type="Proteomes" id="UP000434276">
    <property type="component" value="Unassembled WGS sequence"/>
</dbReference>
<evidence type="ECO:0000256" key="1">
    <source>
        <dbReference type="SAM" id="MobiDB-lite"/>
    </source>
</evidence>